<dbReference type="Gene3D" id="3.40.50.300">
    <property type="entry name" value="P-loop containing nucleotide triphosphate hydrolases"/>
    <property type="match status" value="1"/>
</dbReference>
<dbReference type="SUPFAM" id="SSF52540">
    <property type="entry name" value="P-loop containing nucleoside triphosphate hydrolases"/>
    <property type="match status" value="1"/>
</dbReference>
<feature type="domain" description="ABC transmembrane type-1" evidence="11">
    <location>
        <begin position="21"/>
        <end position="302"/>
    </location>
</feature>
<dbReference type="GO" id="GO:0005886">
    <property type="term" value="C:plasma membrane"/>
    <property type="evidence" value="ECO:0007669"/>
    <property type="project" value="UniProtKB-SubCell"/>
</dbReference>
<reference evidence="12 13" key="1">
    <citation type="submission" date="2016-11" db="EMBL/GenBank/DDBJ databases">
        <title>Paenibacillus species isolates.</title>
        <authorList>
            <person name="Beno S.M."/>
        </authorList>
    </citation>
    <scope>NUCLEOTIDE SEQUENCE [LARGE SCALE GENOMIC DNA]</scope>
    <source>
        <strain evidence="12 13">FSL H8-0246</strain>
    </source>
</reference>
<dbReference type="PROSITE" id="PS50929">
    <property type="entry name" value="ABC_TM1F"/>
    <property type="match status" value="1"/>
</dbReference>
<dbReference type="Gene3D" id="1.20.1560.10">
    <property type="entry name" value="ABC transporter type 1, transmembrane domain"/>
    <property type="match status" value="1"/>
</dbReference>
<evidence type="ECO:0000259" key="11">
    <source>
        <dbReference type="PROSITE" id="PS50929"/>
    </source>
</evidence>
<evidence type="ECO:0000256" key="1">
    <source>
        <dbReference type="ARBA" id="ARBA00004651"/>
    </source>
</evidence>
<feature type="transmembrane region" description="Helical" evidence="9">
    <location>
        <begin position="56"/>
        <end position="75"/>
    </location>
</feature>
<dbReference type="PROSITE" id="PS00211">
    <property type="entry name" value="ABC_TRANSPORTER_1"/>
    <property type="match status" value="1"/>
</dbReference>
<evidence type="ECO:0000259" key="10">
    <source>
        <dbReference type="PROSITE" id="PS50893"/>
    </source>
</evidence>
<dbReference type="Proteomes" id="UP000187134">
    <property type="component" value="Unassembled WGS sequence"/>
</dbReference>
<evidence type="ECO:0000256" key="3">
    <source>
        <dbReference type="ARBA" id="ARBA00022475"/>
    </source>
</evidence>
<evidence type="ECO:0000256" key="7">
    <source>
        <dbReference type="ARBA" id="ARBA00022989"/>
    </source>
</evidence>
<evidence type="ECO:0000256" key="2">
    <source>
        <dbReference type="ARBA" id="ARBA00022448"/>
    </source>
</evidence>
<dbReference type="InterPro" id="IPR003439">
    <property type="entry name" value="ABC_transporter-like_ATP-bd"/>
</dbReference>
<evidence type="ECO:0008006" key="14">
    <source>
        <dbReference type="Google" id="ProtNLM"/>
    </source>
</evidence>
<gene>
    <name evidence="12" type="ORF">BK131_19170</name>
</gene>
<dbReference type="AlphaFoldDB" id="A0A1R1BQH8"/>
<accession>A0A1R1BQH8</accession>
<evidence type="ECO:0000313" key="12">
    <source>
        <dbReference type="EMBL" id="OMF12126.1"/>
    </source>
</evidence>
<dbReference type="InterPro" id="IPR011527">
    <property type="entry name" value="ABC1_TM_dom"/>
</dbReference>
<dbReference type="SMART" id="SM00382">
    <property type="entry name" value="AAA"/>
    <property type="match status" value="1"/>
</dbReference>
<dbReference type="Pfam" id="PF00005">
    <property type="entry name" value="ABC_tran"/>
    <property type="match status" value="1"/>
</dbReference>
<feature type="transmembrane region" description="Helical" evidence="9">
    <location>
        <begin position="242"/>
        <end position="264"/>
    </location>
</feature>
<sequence length="578" mass="65565">MKERPIRNFYSVCFLEWFTLAICMLFMIAKVFVGISEAYVIQQMIDLTLGGQMSEIFDFLIYIVLFIVIAIFVEYMEVTFSGKFSVQTLKKLRIYIAKQISGMPISYAERFDSGKVSSVITNNLQVVSNYLSSTFINLSRTLILSIGFAIYLLVLDWKLFLISISITPVILLITRIFKNSTQSLSKKEQEIVSKSNTIVLDSIRAREIVKSYNLENHWFKKYASYIDRALEKKIIFERRKSWMGAMNYFVDFIPMLICISYGGFLTSQGSMSAGELLAFLQILRRLTGFLGTLPEMIIDTYSMQGACQRLLEVVNQTKERTTGDSDMTEIEDDLISASRLTFGYDAQIRLNELSLQIEKGEKIALVGESGSGKSTLAKLLCGFYDDYKGSLKVMGRDLKQWNLESLRSRVAYISQDAYLFSGTILENIACGKPDASLKDIMEACKLSNAHDFIMSLPEGYNTYLSESGNGLSGGQKQRICIARALLKDSDLIIMDESTSALDSENESQIFHNILTKLEGKNVIIISHRFSSITYVNSIFVLQNGHLVEKGSHEELILQRGVYYHLFEKQSTQLKRVIQ</sequence>
<dbReference type="GO" id="GO:0016887">
    <property type="term" value="F:ATP hydrolysis activity"/>
    <property type="evidence" value="ECO:0007669"/>
    <property type="project" value="InterPro"/>
</dbReference>
<evidence type="ECO:0000256" key="9">
    <source>
        <dbReference type="SAM" id="Phobius"/>
    </source>
</evidence>
<dbReference type="FunFam" id="3.40.50.300:FF:000221">
    <property type="entry name" value="Multidrug ABC transporter ATP-binding protein"/>
    <property type="match status" value="1"/>
</dbReference>
<evidence type="ECO:0000256" key="8">
    <source>
        <dbReference type="ARBA" id="ARBA00023136"/>
    </source>
</evidence>
<evidence type="ECO:0000256" key="5">
    <source>
        <dbReference type="ARBA" id="ARBA00022741"/>
    </source>
</evidence>
<dbReference type="SUPFAM" id="SSF90123">
    <property type="entry name" value="ABC transporter transmembrane region"/>
    <property type="match status" value="1"/>
</dbReference>
<feature type="domain" description="ABC transporter" evidence="10">
    <location>
        <begin position="335"/>
        <end position="568"/>
    </location>
</feature>
<dbReference type="InterPro" id="IPR027417">
    <property type="entry name" value="P-loop_NTPase"/>
</dbReference>
<comment type="caution">
    <text evidence="12">The sequence shown here is derived from an EMBL/GenBank/DDBJ whole genome shotgun (WGS) entry which is preliminary data.</text>
</comment>
<comment type="subcellular location">
    <subcellularLocation>
        <location evidence="1">Cell membrane</location>
        <topology evidence="1">Multi-pass membrane protein</topology>
    </subcellularLocation>
</comment>
<dbReference type="InterPro" id="IPR017871">
    <property type="entry name" value="ABC_transporter-like_CS"/>
</dbReference>
<dbReference type="Pfam" id="PF00664">
    <property type="entry name" value="ABC_membrane"/>
    <property type="match status" value="1"/>
</dbReference>
<keyword evidence="6" id="KW-0067">ATP-binding</keyword>
<dbReference type="InterPro" id="IPR003593">
    <property type="entry name" value="AAA+_ATPase"/>
</dbReference>
<feature type="transmembrane region" description="Helical" evidence="9">
    <location>
        <begin position="159"/>
        <end position="177"/>
    </location>
</feature>
<dbReference type="PROSITE" id="PS50893">
    <property type="entry name" value="ABC_TRANSPORTER_2"/>
    <property type="match status" value="1"/>
</dbReference>
<evidence type="ECO:0000256" key="4">
    <source>
        <dbReference type="ARBA" id="ARBA00022692"/>
    </source>
</evidence>
<dbReference type="CDD" id="cd07346">
    <property type="entry name" value="ABC_6TM_exporters"/>
    <property type="match status" value="1"/>
</dbReference>
<keyword evidence="7 9" id="KW-1133">Transmembrane helix</keyword>
<dbReference type="GO" id="GO:0015421">
    <property type="term" value="F:ABC-type oligopeptide transporter activity"/>
    <property type="evidence" value="ECO:0007669"/>
    <property type="project" value="TreeGrafter"/>
</dbReference>
<name>A0A1R1BQH8_PAEAM</name>
<dbReference type="PANTHER" id="PTHR43394:SF1">
    <property type="entry name" value="ATP-BINDING CASSETTE SUB-FAMILY B MEMBER 10, MITOCHONDRIAL"/>
    <property type="match status" value="1"/>
</dbReference>
<keyword evidence="2" id="KW-0813">Transport</keyword>
<dbReference type="PANTHER" id="PTHR43394">
    <property type="entry name" value="ATP-DEPENDENT PERMEASE MDL1, MITOCHONDRIAL"/>
    <property type="match status" value="1"/>
</dbReference>
<feature type="transmembrane region" description="Helical" evidence="9">
    <location>
        <begin position="135"/>
        <end position="153"/>
    </location>
</feature>
<dbReference type="InterPro" id="IPR036640">
    <property type="entry name" value="ABC1_TM_sf"/>
</dbReference>
<keyword evidence="8 9" id="KW-0472">Membrane</keyword>
<keyword evidence="5" id="KW-0547">Nucleotide-binding</keyword>
<dbReference type="RefSeq" id="WP_076332841.1">
    <property type="nucleotide sequence ID" value="NZ_MRTJ01000008.1"/>
</dbReference>
<feature type="transmembrane region" description="Helical" evidence="9">
    <location>
        <begin position="12"/>
        <end position="36"/>
    </location>
</feature>
<dbReference type="OrthoDB" id="9770415at2"/>
<keyword evidence="3" id="KW-1003">Cell membrane</keyword>
<evidence type="ECO:0000256" key="6">
    <source>
        <dbReference type="ARBA" id="ARBA00022840"/>
    </source>
</evidence>
<dbReference type="InterPro" id="IPR039421">
    <property type="entry name" value="Type_1_exporter"/>
</dbReference>
<proteinExistence type="predicted"/>
<dbReference type="GO" id="GO:0005524">
    <property type="term" value="F:ATP binding"/>
    <property type="evidence" value="ECO:0007669"/>
    <property type="project" value="UniProtKB-KW"/>
</dbReference>
<keyword evidence="4 9" id="KW-0812">Transmembrane</keyword>
<dbReference type="EMBL" id="MRTJ01000008">
    <property type="protein sequence ID" value="OMF12126.1"/>
    <property type="molecule type" value="Genomic_DNA"/>
</dbReference>
<protein>
    <recommendedName>
        <fullName evidence="14">ABC transporter ATP-binding protein</fullName>
    </recommendedName>
</protein>
<evidence type="ECO:0000313" key="13">
    <source>
        <dbReference type="Proteomes" id="UP000187134"/>
    </source>
</evidence>
<organism evidence="12 13">
    <name type="scientific">Paenibacillus amylolyticus</name>
    <dbReference type="NCBI Taxonomy" id="1451"/>
    <lineage>
        <taxon>Bacteria</taxon>
        <taxon>Bacillati</taxon>
        <taxon>Bacillota</taxon>
        <taxon>Bacilli</taxon>
        <taxon>Bacillales</taxon>
        <taxon>Paenibacillaceae</taxon>
        <taxon>Paenibacillus</taxon>
    </lineage>
</organism>